<reference evidence="2" key="1">
    <citation type="submission" date="2016-11" db="EMBL/GenBank/DDBJ databases">
        <title>Trade-off between light-utilization and light-protection in marine flavobacteria.</title>
        <authorList>
            <person name="Kumagai Y."/>
            <person name="Yoshizawa S."/>
            <person name="Kogure K."/>
        </authorList>
    </citation>
    <scope>NUCLEOTIDE SEQUENCE [LARGE SCALE GENOMIC DNA]</scope>
    <source>
        <strain evidence="2">SG-18</strain>
    </source>
</reference>
<accession>A0A2S7T7T8</accession>
<dbReference type="AlphaFoldDB" id="A0A2S7T7T8"/>
<comment type="caution">
    <text evidence="1">The sequence shown here is derived from an EMBL/GenBank/DDBJ whole genome shotgun (WGS) entry which is preliminary data.</text>
</comment>
<keyword evidence="2" id="KW-1185">Reference proteome</keyword>
<dbReference type="EMBL" id="MQVX01000001">
    <property type="protein sequence ID" value="PQJ15989.1"/>
    <property type="molecule type" value="Genomic_DNA"/>
</dbReference>
<evidence type="ECO:0008006" key="3">
    <source>
        <dbReference type="Google" id="ProtNLM"/>
    </source>
</evidence>
<gene>
    <name evidence="1" type="ORF">BST99_09855</name>
</gene>
<protein>
    <recommendedName>
        <fullName evidence="3">DUF3299 domain-containing protein</fullName>
    </recommendedName>
</protein>
<sequence length="89" mass="10109">MEGQKISITGYFLVLDARRSRFLLSKNPFASCFFCGNGGPETVMDLKFTKSYNFEVDDVITVEGVLRLNESDPAYSYFILEKAVAYPFE</sequence>
<proteinExistence type="predicted"/>
<evidence type="ECO:0000313" key="1">
    <source>
        <dbReference type="EMBL" id="PQJ15989.1"/>
    </source>
</evidence>
<organism evidence="1 2">
    <name type="scientific">Aureicoccus marinus</name>
    <dbReference type="NCBI Taxonomy" id="754435"/>
    <lineage>
        <taxon>Bacteria</taxon>
        <taxon>Pseudomonadati</taxon>
        <taxon>Bacteroidota</taxon>
        <taxon>Flavobacteriia</taxon>
        <taxon>Flavobacteriales</taxon>
        <taxon>Flavobacteriaceae</taxon>
        <taxon>Aureicoccus</taxon>
    </lineage>
</organism>
<name>A0A2S7T7T8_9FLAO</name>
<evidence type="ECO:0000313" key="2">
    <source>
        <dbReference type="Proteomes" id="UP000239366"/>
    </source>
</evidence>
<dbReference type="Gene3D" id="2.40.50.870">
    <property type="entry name" value="Protein of unknown function (DUF3299)"/>
    <property type="match status" value="1"/>
</dbReference>
<dbReference type="Proteomes" id="UP000239366">
    <property type="component" value="Unassembled WGS sequence"/>
</dbReference>